<dbReference type="GO" id="GO:0010181">
    <property type="term" value="F:FMN binding"/>
    <property type="evidence" value="ECO:0007669"/>
    <property type="project" value="InterPro"/>
</dbReference>
<dbReference type="GO" id="GO:0016491">
    <property type="term" value="F:oxidoreductase activity"/>
    <property type="evidence" value="ECO:0007669"/>
    <property type="project" value="UniProtKB-KW"/>
</dbReference>
<evidence type="ECO:0000256" key="3">
    <source>
        <dbReference type="ARBA" id="ARBA00011048"/>
    </source>
</evidence>
<dbReference type="SUPFAM" id="SSF51395">
    <property type="entry name" value="FMN-linked oxidoreductases"/>
    <property type="match status" value="1"/>
</dbReference>
<feature type="domain" description="FAD/NAD(P)-binding" evidence="11">
    <location>
        <begin position="377"/>
        <end position="641"/>
    </location>
</feature>
<evidence type="ECO:0000256" key="2">
    <source>
        <dbReference type="ARBA" id="ARBA00001966"/>
    </source>
</evidence>
<dbReference type="InterPro" id="IPR013785">
    <property type="entry name" value="Aldolase_TIM"/>
</dbReference>
<evidence type="ECO:0000313" key="13">
    <source>
        <dbReference type="Proteomes" id="UP000196027"/>
    </source>
</evidence>
<dbReference type="Gene3D" id="3.20.20.70">
    <property type="entry name" value="Aldolase class I"/>
    <property type="match status" value="1"/>
</dbReference>
<dbReference type="CDD" id="cd02930">
    <property type="entry name" value="DCR_FMN"/>
    <property type="match status" value="1"/>
</dbReference>
<keyword evidence="7" id="KW-0560">Oxidoreductase</keyword>
<comment type="cofactor">
    <cofactor evidence="2">
        <name>[4Fe-4S] cluster</name>
        <dbReference type="ChEBI" id="CHEBI:49883"/>
    </cofactor>
</comment>
<dbReference type="FunFam" id="3.50.50.60:FF:000113">
    <property type="entry name" value="NADPH-dependent 2,4-dienoyl-CoA reductase"/>
    <property type="match status" value="1"/>
</dbReference>
<dbReference type="InterPro" id="IPR001155">
    <property type="entry name" value="OxRdtase_FMN_N"/>
</dbReference>
<dbReference type="Pfam" id="PF07992">
    <property type="entry name" value="Pyr_redox_2"/>
    <property type="match status" value="1"/>
</dbReference>
<dbReference type="Pfam" id="PF00724">
    <property type="entry name" value="Oxidored_FMN"/>
    <property type="match status" value="1"/>
</dbReference>
<dbReference type="InterPro" id="IPR023753">
    <property type="entry name" value="FAD/NAD-binding_dom"/>
</dbReference>
<evidence type="ECO:0000256" key="9">
    <source>
        <dbReference type="ARBA" id="ARBA00023014"/>
    </source>
</evidence>
<reference evidence="12 13" key="1">
    <citation type="submission" date="2017-05" db="EMBL/GenBank/DDBJ databases">
        <title>Genomic insights into alkan degradation activity of Oleiphilus messinensis.</title>
        <authorList>
            <person name="Kozyavkin S.A."/>
            <person name="Slesarev A.I."/>
            <person name="Golyshin P.N."/>
            <person name="Korzhenkov A."/>
            <person name="Golyshina O.N."/>
            <person name="Toshchakov S.V."/>
        </authorList>
    </citation>
    <scope>NUCLEOTIDE SEQUENCE [LARGE SCALE GENOMIC DNA]</scope>
    <source>
        <strain evidence="12 13">ME102</strain>
    </source>
</reference>
<evidence type="ECO:0000256" key="5">
    <source>
        <dbReference type="ARBA" id="ARBA00022643"/>
    </source>
</evidence>
<dbReference type="GO" id="GO:0046872">
    <property type="term" value="F:metal ion binding"/>
    <property type="evidence" value="ECO:0007669"/>
    <property type="project" value="UniProtKB-KW"/>
</dbReference>
<organism evidence="12 13">
    <name type="scientific">Oleiphilus messinensis</name>
    <dbReference type="NCBI Taxonomy" id="141451"/>
    <lineage>
        <taxon>Bacteria</taxon>
        <taxon>Pseudomonadati</taxon>
        <taxon>Pseudomonadota</taxon>
        <taxon>Gammaproteobacteria</taxon>
        <taxon>Oceanospirillales</taxon>
        <taxon>Oleiphilaceae</taxon>
        <taxon>Oleiphilus</taxon>
    </lineage>
</organism>
<accession>A0A1Y0IC03</accession>
<evidence type="ECO:0000259" key="10">
    <source>
        <dbReference type="Pfam" id="PF00724"/>
    </source>
</evidence>
<dbReference type="SUPFAM" id="SSF51905">
    <property type="entry name" value="FAD/NAD(P)-binding domain"/>
    <property type="match status" value="1"/>
</dbReference>
<dbReference type="PANTHER" id="PTHR42917">
    <property type="entry name" value="2,4-DIENOYL-COA REDUCTASE"/>
    <property type="match status" value="1"/>
</dbReference>
<dbReference type="KEGG" id="ome:OLMES_2951"/>
<dbReference type="GO" id="GO:0051536">
    <property type="term" value="F:iron-sulfur cluster binding"/>
    <property type="evidence" value="ECO:0007669"/>
    <property type="project" value="UniProtKB-KW"/>
</dbReference>
<evidence type="ECO:0000256" key="6">
    <source>
        <dbReference type="ARBA" id="ARBA00022723"/>
    </source>
</evidence>
<dbReference type="RefSeq" id="WP_087461939.1">
    <property type="nucleotide sequence ID" value="NZ_CP021425.1"/>
</dbReference>
<dbReference type="Proteomes" id="UP000196027">
    <property type="component" value="Chromosome"/>
</dbReference>
<comment type="similarity">
    <text evidence="3">In the N-terminal section; belongs to the NADH:flavin oxidoreductase/NADH oxidase family.</text>
</comment>
<name>A0A1Y0IC03_9GAMM</name>
<evidence type="ECO:0000256" key="1">
    <source>
        <dbReference type="ARBA" id="ARBA00001917"/>
    </source>
</evidence>
<evidence type="ECO:0000259" key="11">
    <source>
        <dbReference type="Pfam" id="PF07992"/>
    </source>
</evidence>
<dbReference type="PRINTS" id="PR00469">
    <property type="entry name" value="PNDRDTASEII"/>
</dbReference>
<keyword evidence="6" id="KW-0479">Metal-binding</keyword>
<comment type="cofactor">
    <cofactor evidence="1">
        <name>FMN</name>
        <dbReference type="ChEBI" id="CHEBI:58210"/>
    </cofactor>
</comment>
<evidence type="ECO:0000256" key="8">
    <source>
        <dbReference type="ARBA" id="ARBA00023004"/>
    </source>
</evidence>
<dbReference type="InterPro" id="IPR036188">
    <property type="entry name" value="FAD/NAD-bd_sf"/>
</dbReference>
<keyword evidence="5" id="KW-0288">FMN</keyword>
<keyword evidence="4" id="KW-0285">Flavoprotein</keyword>
<dbReference type="Gene3D" id="3.40.50.720">
    <property type="entry name" value="NAD(P)-binding Rossmann-like Domain"/>
    <property type="match status" value="1"/>
</dbReference>
<dbReference type="PANTHER" id="PTHR42917:SF2">
    <property type="entry name" value="2,4-DIENOYL-COA REDUCTASE [(2E)-ENOYL-COA-PRODUCING]"/>
    <property type="match status" value="1"/>
</dbReference>
<gene>
    <name evidence="12" type="ORF">OLMES_2951</name>
</gene>
<proteinExistence type="inferred from homology"/>
<keyword evidence="9" id="KW-0411">Iron-sulfur</keyword>
<evidence type="ECO:0000256" key="7">
    <source>
        <dbReference type="ARBA" id="ARBA00023002"/>
    </source>
</evidence>
<feature type="domain" description="NADH:flavin oxidoreductase/NADH oxidase N-terminal" evidence="10">
    <location>
        <begin position="9"/>
        <end position="332"/>
    </location>
</feature>
<dbReference type="AlphaFoldDB" id="A0A1Y0IC03"/>
<evidence type="ECO:0000256" key="4">
    <source>
        <dbReference type="ARBA" id="ARBA00022630"/>
    </source>
</evidence>
<evidence type="ECO:0000313" key="12">
    <source>
        <dbReference type="EMBL" id="ARU56995.1"/>
    </source>
</evidence>
<dbReference type="PRINTS" id="PR00368">
    <property type="entry name" value="FADPNR"/>
</dbReference>
<dbReference type="Gene3D" id="3.50.50.60">
    <property type="entry name" value="FAD/NAD(P)-binding domain"/>
    <property type="match status" value="1"/>
</dbReference>
<dbReference type="InterPro" id="IPR051793">
    <property type="entry name" value="NADH:flavin_oxidoreductase"/>
</dbReference>
<dbReference type="EMBL" id="CP021425">
    <property type="protein sequence ID" value="ARU56995.1"/>
    <property type="molecule type" value="Genomic_DNA"/>
</dbReference>
<keyword evidence="8" id="KW-0408">Iron</keyword>
<keyword evidence="13" id="KW-1185">Reference proteome</keyword>
<protein>
    <submittedName>
        <fullName evidence="12">Oxidoreductase, FAD/FMN-binding family</fullName>
    </submittedName>
</protein>
<sequence>MSSAYPHMLAPLDLGHTTLKNRVVMGSMHTGLEDRLWHRPKLAEYFAERARGGVGLIITGGFNPNRKGWFYPFSGSMINYADAVSHLPVTRAVHKAGGKICLQLLHAGRYSYVPWSRSASAIKSPINPFKPKAMSTKEVEQTIQDFAQSAKLAKFAGYDGVEIMGSEGYLINQFTAPATNKRKDKYGGSLENRMRFPTEIVAAVRKACGPDFIIVYRLSVVDLVPDGSTQQDTLQMARAIEKAGASIINTGIGWHEARVPTIVTSVPRAAFADATKVIKDQVSIPVIASNRINTPDVAEDIIGSGKADMVSMARPMLADADFVNKAAAGKADEINTCIACNQACLDHTFQLKRASCLVNPRACHETELVYTPAASAKKVAVIGAGPAGLSAATVAAQRGHDVTLFDSDDRIGGQFNMAARIPGKEEFWETLRYFQKRIDNTGVKVELGKRVELAELKNSDFDEVIVATGVMPRTPPIQGIDHPKVLSYIDVLRKGAEVGDRVAIIGAGGIGFDVAEYLAHGGEHGKPAEVDAWMKEWGCAPESDAPGGLEPAKPEASVRQITLLQRKSSQLGKDLGKTSGWVHRATLKSKGVHMLPGVTYKKIDDEGLHIEFDGKEQVLDVDHVVICAGQESLRELFPGEEKQSKRNGSRFHLIGGADLAAELDAKRAIRQGAELAASL</sequence>
<dbReference type="OrthoDB" id="8523426at2"/>